<dbReference type="InterPro" id="IPR008787">
    <property type="entry name" value="Poxvirus_G7"/>
</dbReference>
<comment type="subcellular location">
    <subcellularLocation>
        <location evidence="1">Host cytoplasm</location>
    </subcellularLocation>
    <subcellularLocation>
        <location evidence="2">Virion</location>
    </subcellularLocation>
</comment>
<comment type="function">
    <text evidence="9">Late protein which is a part of a large complex required for early virion morphogenesis. This complex participates in the formation of virosomes and the incorporation of virosomal contents into nascent immature virions.</text>
</comment>
<gene>
    <name evidence="10" type="ORF">EPTV-WA-061</name>
</gene>
<evidence type="ECO:0000313" key="11">
    <source>
        <dbReference type="Proteomes" id="UP000217428"/>
    </source>
</evidence>
<evidence type="ECO:0000256" key="1">
    <source>
        <dbReference type="ARBA" id="ARBA00004192"/>
    </source>
</evidence>
<evidence type="ECO:0000313" key="10">
    <source>
        <dbReference type="EMBL" id="ASK51262.1"/>
    </source>
</evidence>
<comment type="subunit">
    <text evidence="4">Part of a complex composed of A30, G7, F10 kinase, A15, D2, D3, and J1.</text>
</comment>
<keyword evidence="11" id="KW-1185">Reference proteome</keyword>
<evidence type="ECO:0000256" key="7">
    <source>
        <dbReference type="ARBA" id="ARBA00022844"/>
    </source>
</evidence>
<organism evidence="10 11">
    <name type="scientific">Eptesipox virus</name>
    <dbReference type="NCBI Taxonomy" id="1329402"/>
    <lineage>
        <taxon>Viruses</taxon>
        <taxon>Varidnaviria</taxon>
        <taxon>Bamfordvirae</taxon>
        <taxon>Nucleocytoviricota</taxon>
        <taxon>Pokkesviricetes</taxon>
        <taxon>Chitovirales</taxon>
        <taxon>Poxviridae</taxon>
        <taxon>Chordopoxvirinae</taxon>
        <taxon>Vespertilionpoxvirus</taxon>
        <taxon>Vespertilionpoxvirus eptesipox</taxon>
    </lineage>
</organism>
<evidence type="ECO:0000256" key="9">
    <source>
        <dbReference type="ARBA" id="ARBA00025443"/>
    </source>
</evidence>
<evidence type="ECO:0000256" key="4">
    <source>
        <dbReference type="ARBA" id="ARBA00011362"/>
    </source>
</evidence>
<protein>
    <recommendedName>
        <fullName evidence="5">Assembly protein G7</fullName>
    </recommendedName>
</protein>
<evidence type="ECO:0000256" key="6">
    <source>
        <dbReference type="ARBA" id="ARBA00022553"/>
    </source>
</evidence>
<accession>A0A220T6D1</accession>
<dbReference type="GO" id="GO:0030430">
    <property type="term" value="C:host cell cytoplasm"/>
    <property type="evidence" value="ECO:0007669"/>
    <property type="project" value="UniProtKB-SubCell"/>
</dbReference>
<dbReference type="Proteomes" id="UP000217428">
    <property type="component" value="Segment"/>
</dbReference>
<sequence>MIKESKQSLIFDIVSKTIVESVCKYIPVNKNYIESKAKQFYQCSQQQKEVLTNSIFNKCEHDINLTSTDELVKILYSLEKHSPHVCNITEFKRLFNSLYRFTHSQSFFTTCLPTITATLSTLITMIITNKLIYAADMIEQIETYLFDNQKSMSQDLNDLLSFKYGLINIAQYKIFPKILGTEESTDLIAGSNNTLDVETHVSNIINMPVKSSIVSEMYNFLLKRGISPYNNEAEFTAGLKIEELDTIKQMSSPDATMKIVPLNNQEKVTMAVSNLLKTAHDKSKGYIQDGAVSSPITNNKSIGSFIPFSDIDLHKFAILEYLYIMRVMASCIKKKQTIDKGNSTTLNINAPFKVCVPTGSLNLKHLP</sequence>
<keyword evidence="7" id="KW-0946">Virion</keyword>
<evidence type="ECO:0000256" key="8">
    <source>
        <dbReference type="ARBA" id="ARBA00023200"/>
    </source>
</evidence>
<evidence type="ECO:0000256" key="3">
    <source>
        <dbReference type="ARBA" id="ARBA00009079"/>
    </source>
</evidence>
<proteinExistence type="inferred from homology"/>
<keyword evidence="6" id="KW-0597">Phosphoprotein</keyword>
<name>A0A220T6D1_9POXV</name>
<evidence type="ECO:0000256" key="5">
    <source>
        <dbReference type="ARBA" id="ARBA00019431"/>
    </source>
</evidence>
<evidence type="ECO:0000256" key="2">
    <source>
        <dbReference type="ARBA" id="ARBA00004328"/>
    </source>
</evidence>
<reference evidence="10 11" key="1">
    <citation type="journal article" date="2017" name="Virus Genes">
        <title>Characterization of Eptesipoxvirus, a novel poxvirus from a microchiropteran bat.</title>
        <authorList>
            <person name="Tu S.L."/>
            <person name="Nakazawa Y."/>
            <person name="Gao J."/>
            <person name="Wilkins K."/>
            <person name="Gallardo-Romero N."/>
            <person name="Li Y."/>
            <person name="Emerson G.L."/>
            <person name="Carroll D.S."/>
            <person name="Upton C."/>
        </authorList>
    </citation>
    <scope>NUCLEOTIDE SEQUENCE [LARGE SCALE GENOMIC DNA]</scope>
    <source>
        <strain evidence="10 11">Washington</strain>
    </source>
</reference>
<dbReference type="EMBL" id="KY747497">
    <property type="protein sequence ID" value="ASK51262.1"/>
    <property type="molecule type" value="Genomic_DNA"/>
</dbReference>
<comment type="similarity">
    <text evidence="3">Belongs to the chordopoxvirinae G7 family.</text>
</comment>
<keyword evidence="8" id="KW-1035">Host cytoplasm</keyword>
<dbReference type="OrthoDB" id="8822at10239"/>
<dbReference type="GO" id="GO:0044423">
    <property type="term" value="C:virion component"/>
    <property type="evidence" value="ECO:0007669"/>
    <property type="project" value="UniProtKB-KW"/>
</dbReference>
<dbReference type="Pfam" id="PF05503">
    <property type="entry name" value="Pox_G7"/>
    <property type="match status" value="1"/>
</dbReference>